<gene>
    <name evidence="9" type="ORF">LCGC14_0561590</name>
</gene>
<dbReference type="PANTHER" id="PTHR11601:SF34">
    <property type="entry name" value="CYSTEINE DESULFURASE"/>
    <property type="match status" value="1"/>
</dbReference>
<dbReference type="GO" id="GO:0046872">
    <property type="term" value="F:metal ion binding"/>
    <property type="evidence" value="ECO:0007669"/>
    <property type="project" value="UniProtKB-KW"/>
</dbReference>
<dbReference type="InterPro" id="IPR015421">
    <property type="entry name" value="PyrdxlP-dep_Trfase_major"/>
</dbReference>
<dbReference type="Pfam" id="PF00266">
    <property type="entry name" value="Aminotran_5"/>
    <property type="match status" value="1"/>
</dbReference>
<evidence type="ECO:0000256" key="6">
    <source>
        <dbReference type="ARBA" id="ARBA00023004"/>
    </source>
</evidence>
<evidence type="ECO:0000256" key="7">
    <source>
        <dbReference type="ARBA" id="ARBA00023014"/>
    </source>
</evidence>
<dbReference type="InterPro" id="IPR016454">
    <property type="entry name" value="Cysteine_dSase"/>
</dbReference>
<dbReference type="EMBL" id="LAZR01000800">
    <property type="protein sequence ID" value="KKN57497.1"/>
    <property type="molecule type" value="Genomic_DNA"/>
</dbReference>
<keyword evidence="6" id="KW-0408">Iron</keyword>
<evidence type="ECO:0000313" key="9">
    <source>
        <dbReference type="EMBL" id="KKN57497.1"/>
    </source>
</evidence>
<evidence type="ECO:0000256" key="1">
    <source>
        <dbReference type="ARBA" id="ARBA00001933"/>
    </source>
</evidence>
<comment type="similarity">
    <text evidence="2">Belongs to the class-V pyridoxal-phosphate-dependent aminotransferase family. NifS/IscS subfamily.</text>
</comment>
<keyword evidence="3" id="KW-0808">Transferase</keyword>
<dbReference type="GO" id="GO:0016740">
    <property type="term" value="F:transferase activity"/>
    <property type="evidence" value="ECO:0007669"/>
    <property type="project" value="UniProtKB-KW"/>
</dbReference>
<comment type="cofactor">
    <cofactor evidence="1">
        <name>pyridoxal 5'-phosphate</name>
        <dbReference type="ChEBI" id="CHEBI:597326"/>
    </cofactor>
</comment>
<comment type="caution">
    <text evidence="9">The sequence shown here is derived from an EMBL/GenBank/DDBJ whole genome shotgun (WGS) entry which is preliminary data.</text>
</comment>
<protein>
    <recommendedName>
        <fullName evidence="8">Aminotransferase class V domain-containing protein</fullName>
    </recommendedName>
</protein>
<sequence length="405" mass="44766">MSREKSENKESVYLDYQSAKPVDIRVISEMSIYLNQRFANPSSLHCEGDDATDALSTARKKVGDFINAANPDSIIFTSGATESNNFALIGAAMRNKRKGNHIIISEIEHISILNIAKYLERQGFKVSRVPVDQFGIIRLDKLERLITDTTILISISTASNEVGSLQPIEEISEIAINKNILFHTDAIASESVIPMDVQKIPIDLITLSSNDIYGPRGVGALYLKKGVRVNPIIIGGGQEKGMRSGSENIPGIVGFAKAAEIMKSEIYDESGRLKVLRDKLIKKVLEKIPKSYLNGHPEKRLPHNAHFRFDYIEGESLILGLKDEKIAAATGSACSSKTLEPSHTLIAIGLLHEEAHGSLLFSLGRFTKKDDINKIIEFLPKVVKRLRLLSPLTPPNLVKKYNEVN</sequence>
<dbReference type="PIRSF" id="PIRSF005572">
    <property type="entry name" value="NifS"/>
    <property type="match status" value="1"/>
</dbReference>
<proteinExistence type="inferred from homology"/>
<keyword evidence="7" id="KW-0411">Iron-sulfur</keyword>
<reference evidence="9" key="1">
    <citation type="journal article" date="2015" name="Nature">
        <title>Complex archaea that bridge the gap between prokaryotes and eukaryotes.</title>
        <authorList>
            <person name="Spang A."/>
            <person name="Saw J.H."/>
            <person name="Jorgensen S.L."/>
            <person name="Zaremba-Niedzwiedzka K."/>
            <person name="Martijn J."/>
            <person name="Lind A.E."/>
            <person name="van Eijk R."/>
            <person name="Schleper C."/>
            <person name="Guy L."/>
            <person name="Ettema T.J."/>
        </authorList>
    </citation>
    <scope>NUCLEOTIDE SEQUENCE</scope>
</reference>
<dbReference type="InterPro" id="IPR015424">
    <property type="entry name" value="PyrdxlP-dep_Trfase"/>
</dbReference>
<keyword evidence="4" id="KW-0479">Metal-binding</keyword>
<evidence type="ECO:0000256" key="2">
    <source>
        <dbReference type="ARBA" id="ARBA00006490"/>
    </source>
</evidence>
<dbReference type="PANTHER" id="PTHR11601">
    <property type="entry name" value="CYSTEINE DESULFURYLASE FAMILY MEMBER"/>
    <property type="match status" value="1"/>
</dbReference>
<dbReference type="AlphaFoldDB" id="A0A0F9S5H8"/>
<evidence type="ECO:0000256" key="5">
    <source>
        <dbReference type="ARBA" id="ARBA00022898"/>
    </source>
</evidence>
<dbReference type="GO" id="GO:0051536">
    <property type="term" value="F:iron-sulfur cluster binding"/>
    <property type="evidence" value="ECO:0007669"/>
    <property type="project" value="UniProtKB-KW"/>
</dbReference>
<dbReference type="SUPFAM" id="SSF53383">
    <property type="entry name" value="PLP-dependent transferases"/>
    <property type="match status" value="1"/>
</dbReference>
<organism evidence="9">
    <name type="scientific">marine sediment metagenome</name>
    <dbReference type="NCBI Taxonomy" id="412755"/>
    <lineage>
        <taxon>unclassified sequences</taxon>
        <taxon>metagenomes</taxon>
        <taxon>ecological metagenomes</taxon>
    </lineage>
</organism>
<feature type="domain" description="Aminotransferase class V" evidence="8">
    <location>
        <begin position="12"/>
        <end position="374"/>
    </location>
</feature>
<keyword evidence="5" id="KW-0663">Pyridoxal phosphate</keyword>
<dbReference type="Gene3D" id="3.40.640.10">
    <property type="entry name" value="Type I PLP-dependent aspartate aminotransferase-like (Major domain)"/>
    <property type="match status" value="1"/>
</dbReference>
<dbReference type="InterPro" id="IPR000192">
    <property type="entry name" value="Aminotrans_V_dom"/>
</dbReference>
<name>A0A0F9S5H8_9ZZZZ</name>
<evidence type="ECO:0000256" key="4">
    <source>
        <dbReference type="ARBA" id="ARBA00022723"/>
    </source>
</evidence>
<dbReference type="InterPro" id="IPR015422">
    <property type="entry name" value="PyrdxlP-dep_Trfase_small"/>
</dbReference>
<evidence type="ECO:0000259" key="8">
    <source>
        <dbReference type="Pfam" id="PF00266"/>
    </source>
</evidence>
<dbReference type="Gene3D" id="3.90.1150.10">
    <property type="entry name" value="Aspartate Aminotransferase, domain 1"/>
    <property type="match status" value="1"/>
</dbReference>
<accession>A0A0F9S5H8</accession>
<evidence type="ECO:0000256" key="3">
    <source>
        <dbReference type="ARBA" id="ARBA00022679"/>
    </source>
</evidence>